<reference evidence="8" key="1">
    <citation type="submission" date="2019-11" db="EMBL/GenBank/DDBJ databases">
        <authorList>
            <person name="Kojima H."/>
        </authorList>
    </citation>
    <scope>NUCLEOTIDE SEQUENCE</scope>
    <source>
        <strain evidence="8">H1576</strain>
    </source>
</reference>
<evidence type="ECO:0000256" key="2">
    <source>
        <dbReference type="ARBA" id="ARBA00022908"/>
    </source>
</evidence>
<organism evidence="8 9">
    <name type="scientific">Sulfurimonas aquatica</name>
    <dbReference type="NCBI Taxonomy" id="2672570"/>
    <lineage>
        <taxon>Bacteria</taxon>
        <taxon>Pseudomonadati</taxon>
        <taxon>Campylobacterota</taxon>
        <taxon>Epsilonproteobacteria</taxon>
        <taxon>Campylobacterales</taxon>
        <taxon>Sulfurimonadaceae</taxon>
        <taxon>Sulfurimonas</taxon>
    </lineage>
</organism>
<dbReference type="PANTHER" id="PTHR30349:SF64">
    <property type="entry name" value="PROPHAGE INTEGRASE INTD-RELATED"/>
    <property type="match status" value="1"/>
</dbReference>
<comment type="similarity">
    <text evidence="1">Belongs to the 'phage' integrase family.</text>
</comment>
<dbReference type="RefSeq" id="WP_207562632.1">
    <property type="nucleotide sequence ID" value="NZ_CP046072.1"/>
</dbReference>
<evidence type="ECO:0000313" key="9">
    <source>
        <dbReference type="Proteomes" id="UP000671852"/>
    </source>
</evidence>
<name>A0A975AZD1_9BACT</name>
<dbReference type="PROSITE" id="PS51900">
    <property type="entry name" value="CB"/>
    <property type="match status" value="1"/>
</dbReference>
<proteinExistence type="inferred from homology"/>
<dbReference type="Pfam" id="PF13102">
    <property type="entry name" value="Phage_int_SAM_5"/>
    <property type="match status" value="1"/>
</dbReference>
<gene>
    <name evidence="8" type="ORF">GJV85_04280</name>
</gene>
<evidence type="ECO:0000256" key="3">
    <source>
        <dbReference type="ARBA" id="ARBA00023125"/>
    </source>
</evidence>
<dbReference type="GO" id="GO:0015074">
    <property type="term" value="P:DNA integration"/>
    <property type="evidence" value="ECO:0007669"/>
    <property type="project" value="UniProtKB-KW"/>
</dbReference>
<dbReference type="InterPro" id="IPR013762">
    <property type="entry name" value="Integrase-like_cat_sf"/>
</dbReference>
<dbReference type="InterPro" id="IPR002104">
    <property type="entry name" value="Integrase_catalytic"/>
</dbReference>
<feature type="domain" description="Core-binding (CB)" evidence="7">
    <location>
        <begin position="88"/>
        <end position="172"/>
    </location>
</feature>
<keyword evidence="9" id="KW-1185">Reference proteome</keyword>
<dbReference type="InterPro" id="IPR011010">
    <property type="entry name" value="DNA_brk_join_enz"/>
</dbReference>
<feature type="domain" description="Tyr recombinase" evidence="6">
    <location>
        <begin position="194"/>
        <end position="393"/>
    </location>
</feature>
<evidence type="ECO:0000259" key="6">
    <source>
        <dbReference type="PROSITE" id="PS51898"/>
    </source>
</evidence>
<dbReference type="EMBL" id="CP046072">
    <property type="protein sequence ID" value="QSZ41354.1"/>
    <property type="molecule type" value="Genomic_DNA"/>
</dbReference>
<dbReference type="SUPFAM" id="SSF56349">
    <property type="entry name" value="DNA breaking-rejoining enzymes"/>
    <property type="match status" value="1"/>
</dbReference>
<evidence type="ECO:0000313" key="8">
    <source>
        <dbReference type="EMBL" id="QSZ41354.1"/>
    </source>
</evidence>
<evidence type="ECO:0000256" key="1">
    <source>
        <dbReference type="ARBA" id="ARBA00008857"/>
    </source>
</evidence>
<dbReference type="InterPro" id="IPR010998">
    <property type="entry name" value="Integrase_recombinase_N"/>
</dbReference>
<dbReference type="AlphaFoldDB" id="A0A975AZD1"/>
<dbReference type="InterPro" id="IPR044068">
    <property type="entry name" value="CB"/>
</dbReference>
<reference evidence="8" key="2">
    <citation type="submission" date="2021-04" db="EMBL/GenBank/DDBJ databases">
        <title>Isolation and characterization of a novel species of the genus Sulfurimonas.</title>
        <authorList>
            <person name="Fukui M."/>
        </authorList>
    </citation>
    <scope>NUCLEOTIDE SEQUENCE</scope>
    <source>
        <strain evidence="8">H1576</strain>
    </source>
</reference>
<keyword evidence="4" id="KW-0233">DNA recombination</keyword>
<evidence type="ECO:0000256" key="5">
    <source>
        <dbReference type="PROSITE-ProRule" id="PRU01248"/>
    </source>
</evidence>
<accession>A0A975AZD1</accession>
<dbReference type="Pfam" id="PF00589">
    <property type="entry name" value="Phage_integrase"/>
    <property type="match status" value="1"/>
</dbReference>
<dbReference type="Proteomes" id="UP000671852">
    <property type="component" value="Chromosome"/>
</dbReference>
<dbReference type="PANTHER" id="PTHR30349">
    <property type="entry name" value="PHAGE INTEGRASE-RELATED"/>
    <property type="match status" value="1"/>
</dbReference>
<dbReference type="GO" id="GO:0006310">
    <property type="term" value="P:DNA recombination"/>
    <property type="evidence" value="ECO:0007669"/>
    <property type="project" value="UniProtKB-KW"/>
</dbReference>
<dbReference type="Gene3D" id="1.10.150.130">
    <property type="match status" value="1"/>
</dbReference>
<protein>
    <submittedName>
        <fullName evidence="8">Tyrosine-type recombinase/integrase</fullName>
    </submittedName>
</protein>
<keyword evidence="3 5" id="KW-0238">DNA-binding</keyword>
<dbReference type="GO" id="GO:0003677">
    <property type="term" value="F:DNA binding"/>
    <property type="evidence" value="ECO:0007669"/>
    <property type="project" value="UniProtKB-UniRule"/>
</dbReference>
<sequence length="394" mass="46210">MGFRKIRAKKYSGIYEYFKDSDKDKKTIAFYISYRDLDNKVKKNRCDATSKEDALQILNDKRTELTRDRNEIQKDASLLHQKVMNKNLTLEDISKLYFPTKTAKTIKMISAGYYSHINPILGKIKITKIKTTDIKNLSDVLKEKKSRHGTPLNPRTVKKQIANLRALFNWAVKENYVDKNPVVIKEIIKVDANEAGRVLSDEELEKLWNLDEFQLKPRLLLFLKACYHTGARPSAVMDIQVKHINFDKGAIHIRAMKQGKPYDARVSKELLDLLHEWILKHNLVHDNFIFFPMQLYKRSTTDKERKSIKNSSTRYSGYAELLRKIFDKYFNQNIGTYDHAYRVTVYTMRRTSATNVYKKFGIVHAKKFLNHTEINTTMKYLNIDDDMEVIDYGL</sequence>
<evidence type="ECO:0000256" key="4">
    <source>
        <dbReference type="ARBA" id="ARBA00023172"/>
    </source>
</evidence>
<evidence type="ECO:0000259" key="7">
    <source>
        <dbReference type="PROSITE" id="PS51900"/>
    </source>
</evidence>
<dbReference type="InterPro" id="IPR025269">
    <property type="entry name" value="SAM-like_dom"/>
</dbReference>
<dbReference type="PROSITE" id="PS51898">
    <property type="entry name" value="TYR_RECOMBINASE"/>
    <property type="match status" value="1"/>
</dbReference>
<keyword evidence="2" id="KW-0229">DNA integration</keyword>
<dbReference type="Gene3D" id="1.10.443.10">
    <property type="entry name" value="Intergrase catalytic core"/>
    <property type="match status" value="1"/>
</dbReference>
<dbReference type="CDD" id="cd00397">
    <property type="entry name" value="DNA_BRE_C"/>
    <property type="match status" value="1"/>
</dbReference>
<dbReference type="KEGG" id="saqt:GJV85_04280"/>
<dbReference type="InterPro" id="IPR050090">
    <property type="entry name" value="Tyrosine_recombinase_XerCD"/>
</dbReference>